<evidence type="ECO:0000313" key="2">
    <source>
        <dbReference type="EMBL" id="KCW86127.1"/>
    </source>
</evidence>
<name>A0A059D6A2_EUCGR</name>
<dbReference type="Gramene" id="KCW86127">
    <property type="protein sequence ID" value="KCW86127"/>
    <property type="gene ID" value="EUGRSUZ_B02820"/>
</dbReference>
<feature type="compositionally biased region" description="Basic and acidic residues" evidence="1">
    <location>
        <begin position="30"/>
        <end position="44"/>
    </location>
</feature>
<sequence length="86" mass="9992">MGLPKFSRLMPSRHGRNSSKAYKPGNYLRECLHVRTEHRPECRSNGRTLSKTAPTLSRQRGRAMKEKRRETGNQHAKETRSDDEEV</sequence>
<accession>A0A059D6A2</accession>
<reference evidence="2" key="1">
    <citation type="submission" date="2013-07" db="EMBL/GenBank/DDBJ databases">
        <title>The genome of Eucalyptus grandis.</title>
        <authorList>
            <person name="Schmutz J."/>
            <person name="Hayes R."/>
            <person name="Myburg A."/>
            <person name="Tuskan G."/>
            <person name="Grattapaglia D."/>
            <person name="Rokhsar D.S."/>
        </authorList>
    </citation>
    <scope>NUCLEOTIDE SEQUENCE</scope>
    <source>
        <tissue evidence="2">Leaf extractions</tissue>
    </source>
</reference>
<gene>
    <name evidence="2" type="ORF">EUGRSUZ_B02820</name>
</gene>
<dbReference type="AlphaFoldDB" id="A0A059D6A2"/>
<feature type="compositionally biased region" description="Polar residues" evidence="1">
    <location>
        <begin position="45"/>
        <end position="58"/>
    </location>
</feature>
<organism evidence="2">
    <name type="scientific">Eucalyptus grandis</name>
    <name type="common">Flooded gum</name>
    <dbReference type="NCBI Taxonomy" id="71139"/>
    <lineage>
        <taxon>Eukaryota</taxon>
        <taxon>Viridiplantae</taxon>
        <taxon>Streptophyta</taxon>
        <taxon>Embryophyta</taxon>
        <taxon>Tracheophyta</taxon>
        <taxon>Spermatophyta</taxon>
        <taxon>Magnoliopsida</taxon>
        <taxon>eudicotyledons</taxon>
        <taxon>Gunneridae</taxon>
        <taxon>Pentapetalae</taxon>
        <taxon>rosids</taxon>
        <taxon>malvids</taxon>
        <taxon>Myrtales</taxon>
        <taxon>Myrtaceae</taxon>
        <taxon>Myrtoideae</taxon>
        <taxon>Eucalypteae</taxon>
        <taxon>Eucalyptus</taxon>
    </lineage>
</organism>
<proteinExistence type="predicted"/>
<dbReference type="InParanoid" id="A0A059D6A2"/>
<feature type="region of interest" description="Disordered" evidence="1">
    <location>
        <begin position="1"/>
        <end position="86"/>
    </location>
</feature>
<evidence type="ECO:0000256" key="1">
    <source>
        <dbReference type="SAM" id="MobiDB-lite"/>
    </source>
</evidence>
<feature type="compositionally biased region" description="Basic and acidic residues" evidence="1">
    <location>
        <begin position="63"/>
        <end position="80"/>
    </location>
</feature>
<protein>
    <submittedName>
        <fullName evidence="2">Uncharacterized protein</fullName>
    </submittedName>
</protein>
<dbReference type="EMBL" id="KK198754">
    <property type="protein sequence ID" value="KCW86127.1"/>
    <property type="molecule type" value="Genomic_DNA"/>
</dbReference>